<dbReference type="InterPro" id="IPR001254">
    <property type="entry name" value="Trypsin_dom"/>
</dbReference>
<name>A0AA38ID22_9CUCU</name>
<proteinExistence type="inferred from homology"/>
<dbReference type="AlphaFoldDB" id="A0AA38ID22"/>
<dbReference type="Pfam" id="PF00089">
    <property type="entry name" value="Trypsin"/>
    <property type="match status" value="1"/>
</dbReference>
<gene>
    <name evidence="8" type="ORF">Zmor_018859</name>
</gene>
<keyword evidence="6" id="KW-0732">Signal</keyword>
<accession>A0AA38ID22</accession>
<dbReference type="SMART" id="SM00020">
    <property type="entry name" value="Tryp_SPc"/>
    <property type="match status" value="1"/>
</dbReference>
<keyword evidence="9" id="KW-1185">Reference proteome</keyword>
<protein>
    <recommendedName>
        <fullName evidence="7">Peptidase S1 domain-containing protein</fullName>
    </recommendedName>
</protein>
<keyword evidence="3" id="KW-0378">Hydrolase</keyword>
<organism evidence="8 9">
    <name type="scientific">Zophobas morio</name>
    <dbReference type="NCBI Taxonomy" id="2755281"/>
    <lineage>
        <taxon>Eukaryota</taxon>
        <taxon>Metazoa</taxon>
        <taxon>Ecdysozoa</taxon>
        <taxon>Arthropoda</taxon>
        <taxon>Hexapoda</taxon>
        <taxon>Insecta</taxon>
        <taxon>Pterygota</taxon>
        <taxon>Neoptera</taxon>
        <taxon>Endopterygota</taxon>
        <taxon>Coleoptera</taxon>
        <taxon>Polyphaga</taxon>
        <taxon>Cucujiformia</taxon>
        <taxon>Tenebrionidae</taxon>
        <taxon>Zophobas</taxon>
    </lineage>
</organism>
<evidence type="ECO:0000256" key="1">
    <source>
        <dbReference type="ARBA" id="ARBA00007664"/>
    </source>
</evidence>
<dbReference type="CDD" id="cd00190">
    <property type="entry name" value="Tryp_SPc"/>
    <property type="match status" value="1"/>
</dbReference>
<sequence>MKQSTFLVVLVLMTVFTAFAAKIKEPRITNGDVAAKGQFPWQVGVVATRSGWINYCGGALISQEWVLTVAHCIYEAEAVIIIYDTLSLEDPNANVKKTEKYIVHESYDNKTLQNDVGLILLDDPLPDDKVQAIALAEDELEAGTQVTVIGWGLTSDDESEFYDVLRYMTVPTIDNEKCAQVYGLDVVQPNVVCTDPGNPVKNPCKGDGGDPAIVDVDSNPTHVALFSFLSTYGCEDPDFPAGFTRTAFYRKWIRDLTGI</sequence>
<dbReference type="PROSITE" id="PS50240">
    <property type="entry name" value="TRYPSIN_DOM"/>
    <property type="match status" value="1"/>
</dbReference>
<dbReference type="InterPro" id="IPR001314">
    <property type="entry name" value="Peptidase_S1A"/>
</dbReference>
<dbReference type="SUPFAM" id="SSF50494">
    <property type="entry name" value="Trypsin-like serine proteases"/>
    <property type="match status" value="1"/>
</dbReference>
<feature type="signal peptide" evidence="6">
    <location>
        <begin position="1"/>
        <end position="20"/>
    </location>
</feature>
<dbReference type="Proteomes" id="UP001168821">
    <property type="component" value="Unassembled WGS sequence"/>
</dbReference>
<evidence type="ECO:0000256" key="3">
    <source>
        <dbReference type="ARBA" id="ARBA00022801"/>
    </source>
</evidence>
<evidence type="ECO:0000256" key="6">
    <source>
        <dbReference type="SAM" id="SignalP"/>
    </source>
</evidence>
<feature type="domain" description="Peptidase S1" evidence="7">
    <location>
        <begin position="28"/>
        <end position="258"/>
    </location>
</feature>
<evidence type="ECO:0000259" key="7">
    <source>
        <dbReference type="PROSITE" id="PS50240"/>
    </source>
</evidence>
<dbReference type="PANTHER" id="PTHR24276:SF91">
    <property type="entry name" value="AT26814P-RELATED"/>
    <property type="match status" value="1"/>
</dbReference>
<dbReference type="GO" id="GO:0006508">
    <property type="term" value="P:proteolysis"/>
    <property type="evidence" value="ECO:0007669"/>
    <property type="project" value="UniProtKB-KW"/>
</dbReference>
<dbReference type="Gene3D" id="2.40.10.10">
    <property type="entry name" value="Trypsin-like serine proteases"/>
    <property type="match status" value="1"/>
</dbReference>
<evidence type="ECO:0000256" key="2">
    <source>
        <dbReference type="ARBA" id="ARBA00022670"/>
    </source>
</evidence>
<evidence type="ECO:0000313" key="9">
    <source>
        <dbReference type="Proteomes" id="UP001168821"/>
    </source>
</evidence>
<dbReference type="FunFam" id="2.40.10.10:FF:000068">
    <property type="entry name" value="transmembrane protease serine 2"/>
    <property type="match status" value="1"/>
</dbReference>
<dbReference type="PRINTS" id="PR00722">
    <property type="entry name" value="CHYMOTRYPSIN"/>
</dbReference>
<dbReference type="EMBL" id="JALNTZ010000005">
    <property type="protein sequence ID" value="KAJ3652936.1"/>
    <property type="molecule type" value="Genomic_DNA"/>
</dbReference>
<reference evidence="8" key="1">
    <citation type="journal article" date="2023" name="G3 (Bethesda)">
        <title>Whole genome assemblies of Zophobas morio and Tenebrio molitor.</title>
        <authorList>
            <person name="Kaur S."/>
            <person name="Stinson S.A."/>
            <person name="diCenzo G.C."/>
        </authorList>
    </citation>
    <scope>NUCLEOTIDE SEQUENCE</scope>
    <source>
        <strain evidence="8">QUZm001</strain>
    </source>
</reference>
<dbReference type="InterPro" id="IPR009003">
    <property type="entry name" value="Peptidase_S1_PA"/>
</dbReference>
<comment type="caution">
    <text evidence="8">The sequence shown here is derived from an EMBL/GenBank/DDBJ whole genome shotgun (WGS) entry which is preliminary data.</text>
</comment>
<dbReference type="PANTHER" id="PTHR24276">
    <property type="entry name" value="POLYSERASE-RELATED"/>
    <property type="match status" value="1"/>
</dbReference>
<keyword evidence="5" id="KW-1015">Disulfide bond</keyword>
<comment type="similarity">
    <text evidence="1">Belongs to the peptidase S1 family.</text>
</comment>
<evidence type="ECO:0000256" key="5">
    <source>
        <dbReference type="ARBA" id="ARBA00023157"/>
    </source>
</evidence>
<dbReference type="GO" id="GO:0004252">
    <property type="term" value="F:serine-type endopeptidase activity"/>
    <property type="evidence" value="ECO:0007669"/>
    <property type="project" value="InterPro"/>
</dbReference>
<keyword evidence="2" id="KW-0645">Protease</keyword>
<dbReference type="InterPro" id="IPR043504">
    <property type="entry name" value="Peptidase_S1_PA_chymotrypsin"/>
</dbReference>
<evidence type="ECO:0000313" key="8">
    <source>
        <dbReference type="EMBL" id="KAJ3652936.1"/>
    </source>
</evidence>
<keyword evidence="4" id="KW-0720">Serine protease</keyword>
<feature type="chain" id="PRO_5041351193" description="Peptidase S1 domain-containing protein" evidence="6">
    <location>
        <begin position="21"/>
        <end position="259"/>
    </location>
</feature>
<dbReference type="InterPro" id="IPR050430">
    <property type="entry name" value="Peptidase_S1"/>
</dbReference>
<evidence type="ECO:0000256" key="4">
    <source>
        <dbReference type="ARBA" id="ARBA00022825"/>
    </source>
</evidence>